<feature type="region of interest" description="Disordered" evidence="1">
    <location>
        <begin position="161"/>
        <end position="244"/>
    </location>
</feature>
<protein>
    <submittedName>
        <fullName evidence="2">Uncharacterized protein</fullName>
    </submittedName>
</protein>
<dbReference type="GeneID" id="71985753"/>
<evidence type="ECO:0000313" key="3">
    <source>
        <dbReference type="Proteomes" id="UP000756132"/>
    </source>
</evidence>
<dbReference type="OMA" id="NKLHAGH"/>
<dbReference type="RefSeq" id="XP_047762679.1">
    <property type="nucleotide sequence ID" value="XM_047905023.1"/>
</dbReference>
<feature type="region of interest" description="Disordered" evidence="1">
    <location>
        <begin position="1"/>
        <end position="63"/>
    </location>
</feature>
<feature type="region of interest" description="Disordered" evidence="1">
    <location>
        <begin position="263"/>
        <end position="285"/>
    </location>
</feature>
<dbReference type="OrthoDB" id="3784117at2759"/>
<feature type="region of interest" description="Disordered" evidence="1">
    <location>
        <begin position="304"/>
        <end position="391"/>
    </location>
</feature>
<proteinExistence type="predicted"/>
<feature type="compositionally biased region" description="Low complexity" evidence="1">
    <location>
        <begin position="42"/>
        <end position="54"/>
    </location>
</feature>
<keyword evidence="3" id="KW-1185">Reference proteome</keyword>
<dbReference type="Proteomes" id="UP000756132">
    <property type="component" value="Chromosome 5"/>
</dbReference>
<reference evidence="2" key="1">
    <citation type="submission" date="2021-12" db="EMBL/GenBank/DDBJ databases">
        <authorList>
            <person name="Zaccaron A."/>
            <person name="Stergiopoulos I."/>
        </authorList>
    </citation>
    <scope>NUCLEOTIDE SEQUENCE</scope>
    <source>
        <strain evidence="2">Race5_Kim</strain>
    </source>
</reference>
<organism evidence="2 3">
    <name type="scientific">Passalora fulva</name>
    <name type="common">Tomato leaf mold</name>
    <name type="synonym">Cladosporium fulvum</name>
    <dbReference type="NCBI Taxonomy" id="5499"/>
    <lineage>
        <taxon>Eukaryota</taxon>
        <taxon>Fungi</taxon>
        <taxon>Dikarya</taxon>
        <taxon>Ascomycota</taxon>
        <taxon>Pezizomycotina</taxon>
        <taxon>Dothideomycetes</taxon>
        <taxon>Dothideomycetidae</taxon>
        <taxon>Mycosphaerellales</taxon>
        <taxon>Mycosphaerellaceae</taxon>
        <taxon>Fulvia</taxon>
    </lineage>
</organism>
<name>A0A9Q8P9M4_PASFU</name>
<feature type="compositionally biased region" description="Polar residues" evidence="1">
    <location>
        <begin position="355"/>
        <end position="382"/>
    </location>
</feature>
<dbReference type="KEGG" id="ffu:CLAFUR5_05875"/>
<feature type="compositionally biased region" description="Pro residues" evidence="1">
    <location>
        <begin position="229"/>
        <end position="238"/>
    </location>
</feature>
<evidence type="ECO:0000256" key="1">
    <source>
        <dbReference type="SAM" id="MobiDB-lite"/>
    </source>
</evidence>
<dbReference type="EMBL" id="CP090167">
    <property type="protein sequence ID" value="UJO18313.1"/>
    <property type="molecule type" value="Genomic_DNA"/>
</dbReference>
<feature type="compositionally biased region" description="Polar residues" evidence="1">
    <location>
        <begin position="188"/>
        <end position="211"/>
    </location>
</feature>
<gene>
    <name evidence="2" type="ORF">CLAFUR5_05875</name>
</gene>
<reference evidence="2" key="2">
    <citation type="journal article" date="2022" name="Microb. Genom.">
        <title>A chromosome-scale genome assembly of the tomato pathogen Cladosporium fulvum reveals a compartmentalized genome architecture and the presence of a dispensable chromosome.</title>
        <authorList>
            <person name="Zaccaron A.Z."/>
            <person name="Chen L.H."/>
            <person name="Samaras A."/>
            <person name="Stergiopoulos I."/>
        </authorList>
    </citation>
    <scope>NUCLEOTIDE SEQUENCE</scope>
    <source>
        <strain evidence="2">Race5_Kim</strain>
    </source>
</reference>
<accession>A0A9Q8P9M4</accession>
<dbReference type="AlphaFoldDB" id="A0A9Q8P9M4"/>
<feature type="region of interest" description="Disordered" evidence="1">
    <location>
        <begin position="405"/>
        <end position="429"/>
    </location>
</feature>
<sequence>MSFASSSMPDRPERRPKSPPLAFERTSNDALIPPTQNRRSRSTSPSSRSNSNSNLNMGRASPLSPASNVGLLHVIVDQQHETIQGLHDAFAKERHTWGLERQHLLERVAQLEQLLKSDDHWSPAKSPILSPSAGTDITSPHSRALLPTIAEDENIEPLSIRRNGAPTSIELPTITEAPSEEPRRESLVSFTNAEGLQVTEIPTSPSQRSGTSPPPPKNRVLAGHTPLKAPRPPTPPPGNMAMDGIEDTPTRNNTHINTLLVKSSDDEEDPALNGPLNMPALPHQPDATNFTLEALSKRLENIVDHPENGKPMIFSQKSPGLASPASPAERDGKDVSPESQAKLNEEKPLAPLPTHQAQSEAGSNALSPTLSQVSRNTGTFSPQEVHEAKVQAEFEQGGIKLKKKTSTNFGAPFGSLAGFGPRRTSQDKA</sequence>
<evidence type="ECO:0000313" key="2">
    <source>
        <dbReference type="EMBL" id="UJO18313.1"/>
    </source>
</evidence>